<dbReference type="InterPro" id="IPR036465">
    <property type="entry name" value="vWFA_dom_sf"/>
</dbReference>
<feature type="chain" id="PRO_5045860576" evidence="1">
    <location>
        <begin position="20"/>
        <end position="622"/>
    </location>
</feature>
<keyword evidence="4" id="KW-1185">Reference proteome</keyword>
<sequence>MKRILLLCAILLACGQLIAQNVRISGKVIDADTKDPIPGATILVIPAKSGTATNEKGIFSIQVPQKNFSMEVKAVGYETCVRKYSSSDTLYLFELKPQKQALQEVVVTGYAPQRKVSYTASSTTYSSTQIYGSRSADIRIRGNVTIDSRDEFSPVRDNRFQYVKQQPLSTFSSDVDRASFSLVRSALDMGRFPDKDAVRVEELINYFDYGYAQPADGAPVAVHADLAQCPWAPAHQLVRIGIQGKKIPVENLPPSNLVFLIDVSGSMNAQNKLPLVQQAFRLLVKQLRPQDRVAIVVYAGAAGVVLPSTPGNQKATILTAIDQLQAGGSTAGGAGIKLAYATARENFAKNGNNRVILATDGDFNVGISSVGDLESLIQQEREGNVYLSVLGFGMGNYKDNRLETLADKGNGNYAYIDNFEEARRTFTTEFGGTLFTIAKDVKLQVEFNPARVQAYRLIGYENRLLADEDFNDDKKDAGEMGSGHSVTALYELVPPGVKLTDATVDALKYQLPETAGTISSGEVLTVKVRYKNPGGGRSKLISQVLKGTAVPIAASPESFRLAASVAQFGMVLRKSRFAGTSSYASALELAGGLKGADEEGYRSQFISMVKQAMALADMARKE</sequence>
<evidence type="ECO:0000313" key="3">
    <source>
        <dbReference type="EMBL" id="WZN48038.1"/>
    </source>
</evidence>
<dbReference type="RefSeq" id="WP_341842642.1">
    <property type="nucleotide sequence ID" value="NZ_CP149792.1"/>
</dbReference>
<evidence type="ECO:0000256" key="1">
    <source>
        <dbReference type="SAM" id="SignalP"/>
    </source>
</evidence>
<dbReference type="InterPro" id="IPR008969">
    <property type="entry name" value="CarboxyPept-like_regulatory"/>
</dbReference>
<dbReference type="SMART" id="SM00327">
    <property type="entry name" value="VWA"/>
    <property type="match status" value="1"/>
</dbReference>
<organism evidence="3 4">
    <name type="scientific">Chitinophaga caseinilytica</name>
    <dbReference type="NCBI Taxonomy" id="2267521"/>
    <lineage>
        <taxon>Bacteria</taxon>
        <taxon>Pseudomonadati</taxon>
        <taxon>Bacteroidota</taxon>
        <taxon>Chitinophagia</taxon>
        <taxon>Chitinophagales</taxon>
        <taxon>Chitinophagaceae</taxon>
        <taxon>Chitinophaga</taxon>
    </lineage>
</organism>
<dbReference type="SUPFAM" id="SSF49464">
    <property type="entry name" value="Carboxypeptidase regulatory domain-like"/>
    <property type="match status" value="1"/>
</dbReference>
<keyword evidence="1" id="KW-0732">Signal</keyword>
<dbReference type="InterPro" id="IPR051266">
    <property type="entry name" value="CLCR"/>
</dbReference>
<evidence type="ECO:0000313" key="4">
    <source>
        <dbReference type="Proteomes" id="UP001449657"/>
    </source>
</evidence>
<dbReference type="SUPFAM" id="SSF53300">
    <property type="entry name" value="vWA-like"/>
    <property type="match status" value="1"/>
</dbReference>
<gene>
    <name evidence="3" type="ORF">WJU22_07605</name>
</gene>
<reference evidence="3 4" key="1">
    <citation type="submission" date="2024-03" db="EMBL/GenBank/DDBJ databases">
        <title>Chitinophaga caseinilytica sp. nov., a casein hydrolysing bacterium isolated from forest soil.</title>
        <authorList>
            <person name="Lee D.S."/>
            <person name="Han D.M."/>
            <person name="Baek J.H."/>
            <person name="Choi D.G."/>
            <person name="Jeon J.H."/>
            <person name="Jeon C.O."/>
        </authorList>
    </citation>
    <scope>NUCLEOTIDE SEQUENCE [LARGE SCALE GENOMIC DNA]</scope>
    <source>
        <strain evidence="3 4">KACC 19118</strain>
    </source>
</reference>
<dbReference type="CDD" id="cd01465">
    <property type="entry name" value="vWA_subgroup"/>
    <property type="match status" value="1"/>
</dbReference>
<proteinExistence type="predicted"/>
<protein>
    <submittedName>
        <fullName evidence="3">von Willebrand factor type A domain-containing protein</fullName>
    </submittedName>
</protein>
<dbReference type="InterPro" id="IPR002035">
    <property type="entry name" value="VWF_A"/>
</dbReference>
<dbReference type="Gene3D" id="3.40.50.410">
    <property type="entry name" value="von Willebrand factor, type A domain"/>
    <property type="match status" value="1"/>
</dbReference>
<feature type="domain" description="VWFA" evidence="2">
    <location>
        <begin position="256"/>
        <end position="430"/>
    </location>
</feature>
<dbReference type="PANTHER" id="PTHR10579">
    <property type="entry name" value="CALCIUM-ACTIVATED CHLORIDE CHANNEL REGULATOR"/>
    <property type="match status" value="1"/>
</dbReference>
<dbReference type="Proteomes" id="UP001449657">
    <property type="component" value="Chromosome"/>
</dbReference>
<dbReference type="InterPro" id="IPR021908">
    <property type="entry name" value="YfbK_C"/>
</dbReference>
<dbReference type="PROSITE" id="PS50234">
    <property type="entry name" value="VWFA"/>
    <property type="match status" value="1"/>
</dbReference>
<dbReference type="Gene3D" id="2.60.40.1120">
    <property type="entry name" value="Carboxypeptidase-like, regulatory domain"/>
    <property type="match status" value="1"/>
</dbReference>
<dbReference type="InterPro" id="IPR022156">
    <property type="entry name" value="Uncharacterised_YfbK_N"/>
</dbReference>
<dbReference type="EMBL" id="CP150096">
    <property type="protein sequence ID" value="WZN48038.1"/>
    <property type="molecule type" value="Genomic_DNA"/>
</dbReference>
<dbReference type="Pfam" id="PF12450">
    <property type="entry name" value="vWF_A"/>
    <property type="match status" value="1"/>
</dbReference>
<dbReference type="PANTHER" id="PTHR10579:SF43">
    <property type="entry name" value="ZINC FINGER (C3HC4-TYPE RING FINGER) FAMILY PROTEIN"/>
    <property type="match status" value="1"/>
</dbReference>
<feature type="signal peptide" evidence="1">
    <location>
        <begin position="1"/>
        <end position="19"/>
    </location>
</feature>
<dbReference type="Pfam" id="PF00092">
    <property type="entry name" value="VWA"/>
    <property type="match status" value="1"/>
</dbReference>
<dbReference type="Pfam" id="PF13715">
    <property type="entry name" value="CarbopepD_reg_2"/>
    <property type="match status" value="1"/>
</dbReference>
<dbReference type="Pfam" id="PF12034">
    <property type="entry name" value="YfbK_C"/>
    <property type="match status" value="1"/>
</dbReference>
<accession>A0ABZ2Z8I5</accession>
<evidence type="ECO:0000259" key="2">
    <source>
        <dbReference type="PROSITE" id="PS50234"/>
    </source>
</evidence>
<name>A0ABZ2Z8I5_9BACT</name>